<gene>
    <name evidence="1" type="ORF">DVH24_030972</name>
</gene>
<dbReference type="AlphaFoldDB" id="A0A498HC78"/>
<comment type="caution">
    <text evidence="1">The sequence shown here is derived from an EMBL/GenBank/DDBJ whole genome shotgun (WGS) entry which is preliminary data.</text>
</comment>
<evidence type="ECO:0000313" key="2">
    <source>
        <dbReference type="Proteomes" id="UP000290289"/>
    </source>
</evidence>
<protein>
    <submittedName>
        <fullName evidence="1">Uncharacterized protein</fullName>
    </submittedName>
</protein>
<accession>A0A498HC78</accession>
<keyword evidence="2" id="KW-1185">Reference proteome</keyword>
<proteinExistence type="predicted"/>
<dbReference type="EMBL" id="RDQH01000343">
    <property type="protein sequence ID" value="RXH68639.1"/>
    <property type="molecule type" value="Genomic_DNA"/>
</dbReference>
<organism evidence="1 2">
    <name type="scientific">Malus domestica</name>
    <name type="common">Apple</name>
    <name type="synonym">Pyrus malus</name>
    <dbReference type="NCBI Taxonomy" id="3750"/>
    <lineage>
        <taxon>Eukaryota</taxon>
        <taxon>Viridiplantae</taxon>
        <taxon>Streptophyta</taxon>
        <taxon>Embryophyta</taxon>
        <taxon>Tracheophyta</taxon>
        <taxon>Spermatophyta</taxon>
        <taxon>Magnoliopsida</taxon>
        <taxon>eudicotyledons</taxon>
        <taxon>Gunneridae</taxon>
        <taxon>Pentapetalae</taxon>
        <taxon>rosids</taxon>
        <taxon>fabids</taxon>
        <taxon>Rosales</taxon>
        <taxon>Rosaceae</taxon>
        <taxon>Amygdaloideae</taxon>
        <taxon>Maleae</taxon>
        <taxon>Malus</taxon>
    </lineage>
</organism>
<name>A0A498HC78_MALDO</name>
<dbReference type="Proteomes" id="UP000290289">
    <property type="component" value="Chromosome 17"/>
</dbReference>
<evidence type="ECO:0000313" key="1">
    <source>
        <dbReference type="EMBL" id="RXH68639.1"/>
    </source>
</evidence>
<sequence length="88" mass="9956">MSKEDEGNSFDHLCDTLLRSQLLGYGINSGTRTAMTSWKSESDPSTGIFLLGITNLQLQVLERVRTQVRREMEQWKLDGRNAGLLNAR</sequence>
<reference evidence="1 2" key="1">
    <citation type="submission" date="2018-10" db="EMBL/GenBank/DDBJ databases">
        <title>A high-quality apple genome assembly.</title>
        <authorList>
            <person name="Hu J."/>
        </authorList>
    </citation>
    <scope>NUCLEOTIDE SEQUENCE [LARGE SCALE GENOMIC DNA]</scope>
    <source>
        <strain evidence="2">cv. HFTH1</strain>
        <tissue evidence="1">Young leaf</tissue>
    </source>
</reference>